<accession>A0ABD5FNF0</accession>
<gene>
    <name evidence="1" type="ORF">P7I34_13875</name>
</gene>
<evidence type="ECO:0000313" key="1">
    <source>
        <dbReference type="EMBL" id="MDT2983762.1"/>
    </source>
</evidence>
<dbReference type="Proteomes" id="UP001253851">
    <property type="component" value="Unassembled WGS sequence"/>
</dbReference>
<name>A0ABD5FNF0_ENTCA</name>
<evidence type="ECO:0000313" key="2">
    <source>
        <dbReference type="Proteomes" id="UP001253851"/>
    </source>
</evidence>
<organism evidence="1 2">
    <name type="scientific">Enterococcus casseliflavus</name>
    <name type="common">Enterococcus flavescens</name>
    <dbReference type="NCBI Taxonomy" id="37734"/>
    <lineage>
        <taxon>Bacteria</taxon>
        <taxon>Bacillati</taxon>
        <taxon>Bacillota</taxon>
        <taxon>Bacilli</taxon>
        <taxon>Lactobacillales</taxon>
        <taxon>Enterococcaceae</taxon>
        <taxon>Enterococcus</taxon>
    </lineage>
</organism>
<protein>
    <submittedName>
        <fullName evidence="1">Uncharacterized protein</fullName>
    </submittedName>
</protein>
<proteinExistence type="predicted"/>
<dbReference type="AlphaFoldDB" id="A0ABD5FNF0"/>
<dbReference type="EMBL" id="JARQDZ010000009">
    <property type="protein sequence ID" value="MDT2983762.1"/>
    <property type="molecule type" value="Genomic_DNA"/>
</dbReference>
<sequence>MSQEEKRDFSKPVKLIHNLLPKVQQELMEFPLDSMIGYVDKTGDTSGKGAEAKFRTFMLLYRHWLISEKKVSADYFGNSFTQATTDELWEEAQRLYKKLKGEQADGQSRTAVTS</sequence>
<comment type="caution">
    <text evidence="1">The sequence shown here is derived from an EMBL/GenBank/DDBJ whole genome shotgun (WGS) entry which is preliminary data.</text>
</comment>
<dbReference type="RefSeq" id="WP_311957663.1">
    <property type="nucleotide sequence ID" value="NZ_JARQDZ010000009.1"/>
</dbReference>
<reference evidence="1 2" key="1">
    <citation type="submission" date="2023-03" db="EMBL/GenBank/DDBJ databases">
        <authorList>
            <person name="Shen W."/>
            <person name="Cai J."/>
        </authorList>
    </citation>
    <scope>NUCLEOTIDE SEQUENCE [LARGE SCALE GENOMIC DNA]</scope>
    <source>
        <strain evidence="1 2">B516</strain>
    </source>
</reference>